<name>A0AAW5R493_9HYPH</name>
<evidence type="ECO:0000259" key="1">
    <source>
        <dbReference type="Pfam" id="PF07883"/>
    </source>
</evidence>
<gene>
    <name evidence="2" type="ORF">MUB46_19010</name>
</gene>
<dbReference type="CDD" id="cd02238">
    <property type="entry name" value="cupin_KdgF"/>
    <property type="match status" value="1"/>
</dbReference>
<feature type="domain" description="Cupin type-2" evidence="1">
    <location>
        <begin position="43"/>
        <end position="108"/>
    </location>
</feature>
<dbReference type="Gene3D" id="2.60.120.10">
    <property type="entry name" value="Jelly Rolls"/>
    <property type="match status" value="1"/>
</dbReference>
<dbReference type="InterPro" id="IPR014710">
    <property type="entry name" value="RmlC-like_jellyroll"/>
</dbReference>
<dbReference type="InterPro" id="IPR013096">
    <property type="entry name" value="Cupin_2"/>
</dbReference>
<dbReference type="SUPFAM" id="SSF51182">
    <property type="entry name" value="RmlC-like cupins"/>
    <property type="match status" value="1"/>
</dbReference>
<evidence type="ECO:0000313" key="3">
    <source>
        <dbReference type="Proteomes" id="UP001320898"/>
    </source>
</evidence>
<protein>
    <submittedName>
        <fullName evidence="2">Cupin domain-containing protein</fullName>
    </submittedName>
</protein>
<proteinExistence type="predicted"/>
<dbReference type="InterPro" id="IPR011051">
    <property type="entry name" value="RmlC_Cupin_sf"/>
</dbReference>
<dbReference type="Proteomes" id="UP001320898">
    <property type="component" value="Unassembled WGS sequence"/>
</dbReference>
<dbReference type="InterPro" id="IPR052535">
    <property type="entry name" value="Bacilysin_H2HPP_isomerase"/>
</dbReference>
<sequence length="129" mass="14640">MTAGKSEGAQAFRWEDLPREQVRPGVSRAGFRGNQAMMVMNWLEPGMEVRPHSHPEEQLVMVVKGRMRFYIGDETVDVEEGGLVRIPPNVVHCGEVLGDETVLNLDVFSPLRQDYLHLVTYQKSTFEPN</sequence>
<evidence type="ECO:0000313" key="2">
    <source>
        <dbReference type="EMBL" id="MCT8973962.1"/>
    </source>
</evidence>
<reference evidence="2 3" key="1">
    <citation type="submission" date="2022-04" db="EMBL/GenBank/DDBJ databases">
        <authorList>
            <person name="Ye Y.-Q."/>
            <person name="Du Z.-J."/>
        </authorList>
    </citation>
    <scope>NUCLEOTIDE SEQUENCE [LARGE SCALE GENOMIC DNA]</scope>
    <source>
        <strain evidence="2 3">A6E488</strain>
    </source>
</reference>
<organism evidence="2 3">
    <name type="scientific">Microbaculum marinisediminis</name>
    <dbReference type="NCBI Taxonomy" id="2931392"/>
    <lineage>
        <taxon>Bacteria</taxon>
        <taxon>Pseudomonadati</taxon>
        <taxon>Pseudomonadota</taxon>
        <taxon>Alphaproteobacteria</taxon>
        <taxon>Hyphomicrobiales</taxon>
        <taxon>Tepidamorphaceae</taxon>
        <taxon>Microbaculum</taxon>
    </lineage>
</organism>
<dbReference type="RefSeq" id="WP_261617542.1">
    <property type="nucleotide sequence ID" value="NZ_JALIDZ010000009.1"/>
</dbReference>
<accession>A0AAW5R493</accession>
<comment type="caution">
    <text evidence="2">The sequence shown here is derived from an EMBL/GenBank/DDBJ whole genome shotgun (WGS) entry which is preliminary data.</text>
</comment>
<keyword evidence="3" id="KW-1185">Reference proteome</keyword>
<dbReference type="PANTHER" id="PTHR40112:SF1">
    <property type="entry name" value="H2HPP ISOMERASE"/>
    <property type="match status" value="1"/>
</dbReference>
<dbReference type="PANTHER" id="PTHR40112">
    <property type="entry name" value="H2HPP ISOMERASE"/>
    <property type="match status" value="1"/>
</dbReference>
<dbReference type="Pfam" id="PF07883">
    <property type="entry name" value="Cupin_2"/>
    <property type="match status" value="1"/>
</dbReference>
<dbReference type="AlphaFoldDB" id="A0AAW5R493"/>
<dbReference type="EMBL" id="JALIDZ010000009">
    <property type="protein sequence ID" value="MCT8973962.1"/>
    <property type="molecule type" value="Genomic_DNA"/>
</dbReference>